<organism evidence="5 6">
    <name type="scientific">Priapulus caudatus</name>
    <name type="common">Priapulid worm</name>
    <dbReference type="NCBI Taxonomy" id="37621"/>
    <lineage>
        <taxon>Eukaryota</taxon>
        <taxon>Metazoa</taxon>
        <taxon>Ecdysozoa</taxon>
        <taxon>Scalidophora</taxon>
        <taxon>Priapulida</taxon>
        <taxon>Priapulimorpha</taxon>
        <taxon>Priapulimorphida</taxon>
        <taxon>Priapulidae</taxon>
        <taxon>Priapulus</taxon>
    </lineage>
</organism>
<reference evidence="6" key="1">
    <citation type="submission" date="2025-08" db="UniProtKB">
        <authorList>
            <consortium name="RefSeq"/>
        </authorList>
    </citation>
    <scope>IDENTIFICATION</scope>
</reference>
<comment type="similarity">
    <text evidence="1">Belongs to the rtf2 family.</text>
</comment>
<name>A0ABM1E1N7_PRICU</name>
<accession>A0ABM1E1N7</accession>
<evidence type="ECO:0000256" key="2">
    <source>
        <dbReference type="ARBA" id="ARBA00015157"/>
    </source>
</evidence>
<feature type="compositionally biased region" description="Basic and acidic residues" evidence="4">
    <location>
        <begin position="9"/>
        <end position="22"/>
    </location>
</feature>
<dbReference type="PANTHER" id="PTHR12775:SF0">
    <property type="entry name" value="REPLICATION TERMINATION FACTOR 2"/>
    <property type="match status" value="1"/>
</dbReference>
<feature type="compositionally biased region" description="Polar residues" evidence="4">
    <location>
        <begin position="251"/>
        <end position="262"/>
    </location>
</feature>
<dbReference type="InterPro" id="IPR013083">
    <property type="entry name" value="Znf_RING/FYVE/PHD"/>
</dbReference>
<dbReference type="Pfam" id="PF04641">
    <property type="entry name" value="Rtf2"/>
    <property type="match status" value="1"/>
</dbReference>
<evidence type="ECO:0000313" key="5">
    <source>
        <dbReference type="Proteomes" id="UP000695022"/>
    </source>
</evidence>
<proteinExistence type="inferred from homology"/>
<feature type="compositionally biased region" description="Low complexity" evidence="4">
    <location>
        <begin position="220"/>
        <end position="238"/>
    </location>
</feature>
<evidence type="ECO:0000256" key="4">
    <source>
        <dbReference type="SAM" id="MobiDB-lite"/>
    </source>
</evidence>
<dbReference type="Gene3D" id="3.30.40.10">
    <property type="entry name" value="Zinc/RING finger domain, C3HC4 (zinc finger)"/>
    <property type="match status" value="1"/>
</dbReference>
<dbReference type="GeneID" id="106808065"/>
<protein>
    <recommendedName>
        <fullName evidence="2">Replication termination factor 2</fullName>
    </recommendedName>
    <alternativeName>
        <fullName evidence="3">Replication termination factor 2 domain-containing protein 1</fullName>
    </alternativeName>
</protein>
<evidence type="ECO:0000256" key="1">
    <source>
        <dbReference type="ARBA" id="ARBA00009885"/>
    </source>
</evidence>
<dbReference type="InterPro" id="IPR027799">
    <property type="entry name" value="Rtf2_RING-finger"/>
</dbReference>
<dbReference type="Proteomes" id="UP000695022">
    <property type="component" value="Unplaced"/>
</dbReference>
<keyword evidence="5" id="KW-1185">Reference proteome</keyword>
<sequence>MGCDGGTIPKRDELVRTKKKPEKVEKKVEREAKWKHCALTQEPLRDPVVSCELGRLYNKEAVLEYLLEKSHAEKAEHISSIKDVHTLKFTENPAYTGEVASKGDGYTDTETSKYICPVTSLEMNGMHRFVFLLGCNCVLSDKALKELKTVKCVKCGSPYTQDDVIVINGSEEDVKDLRQKMEARKMLAKQEKKSRKKKLQTNGVCTNEKPACKQMKLTNGSALPSASSSSSSGTTTSLQKNGVVPKRGIVPSSSQRSDNGTKSADKISNGLIADDPNASKVYKSLFTTSDKAKQQGKAHWITYNPFYN</sequence>
<dbReference type="RefSeq" id="XP_014666108.1">
    <property type="nucleotide sequence ID" value="XM_014810622.1"/>
</dbReference>
<evidence type="ECO:0000256" key="3">
    <source>
        <dbReference type="ARBA" id="ARBA00030367"/>
    </source>
</evidence>
<gene>
    <name evidence="6" type="primary">LOC106808065</name>
</gene>
<dbReference type="PANTHER" id="PTHR12775">
    <property type="entry name" value="PROTEIN C20ORF43 HOMOLOG"/>
    <property type="match status" value="1"/>
</dbReference>
<feature type="region of interest" description="Disordered" evidence="4">
    <location>
        <begin position="219"/>
        <end position="275"/>
    </location>
</feature>
<feature type="region of interest" description="Disordered" evidence="4">
    <location>
        <begin position="1"/>
        <end position="22"/>
    </location>
</feature>
<dbReference type="CDD" id="cd16653">
    <property type="entry name" value="RING-like_Rtf2"/>
    <property type="match status" value="1"/>
</dbReference>
<evidence type="ECO:0000313" key="6">
    <source>
        <dbReference type="RefSeq" id="XP_014666108.1"/>
    </source>
</evidence>
<dbReference type="InterPro" id="IPR006735">
    <property type="entry name" value="Rtf2"/>
</dbReference>